<gene>
    <name evidence="3" type="ORF">JX265_007611</name>
</gene>
<evidence type="ECO:0000256" key="1">
    <source>
        <dbReference type="SAM" id="SignalP"/>
    </source>
</evidence>
<accession>A0A9P9WJT6</accession>
<feature type="domain" description="DUF7729" evidence="2">
    <location>
        <begin position="89"/>
        <end position="299"/>
    </location>
</feature>
<name>A0A9P9WJT6_9PEZI</name>
<feature type="signal peptide" evidence="1">
    <location>
        <begin position="1"/>
        <end position="15"/>
    </location>
</feature>
<organism evidence="3 4">
    <name type="scientific">Neoarthrinium moseri</name>
    <dbReference type="NCBI Taxonomy" id="1658444"/>
    <lineage>
        <taxon>Eukaryota</taxon>
        <taxon>Fungi</taxon>
        <taxon>Dikarya</taxon>
        <taxon>Ascomycota</taxon>
        <taxon>Pezizomycotina</taxon>
        <taxon>Sordariomycetes</taxon>
        <taxon>Xylariomycetidae</taxon>
        <taxon>Amphisphaeriales</taxon>
        <taxon>Apiosporaceae</taxon>
        <taxon>Neoarthrinium</taxon>
    </lineage>
</organism>
<comment type="caution">
    <text evidence="3">The sequence shown here is derived from an EMBL/GenBank/DDBJ whole genome shotgun (WGS) entry which is preliminary data.</text>
</comment>
<dbReference type="EMBL" id="JAFIMR010000019">
    <property type="protein sequence ID" value="KAI1867035.1"/>
    <property type="molecule type" value="Genomic_DNA"/>
</dbReference>
<dbReference type="PANTHER" id="PTHR39460">
    <property type="entry name" value="EXPRESSED PROTEIN"/>
    <property type="match status" value="1"/>
</dbReference>
<evidence type="ECO:0000259" key="2">
    <source>
        <dbReference type="Pfam" id="PF24855"/>
    </source>
</evidence>
<dbReference type="PANTHER" id="PTHR39460:SF1">
    <property type="entry name" value="C6 TRANSCRIPTION FACTOR"/>
    <property type="match status" value="1"/>
</dbReference>
<dbReference type="AlphaFoldDB" id="A0A9P9WJT6"/>
<sequence>MIAALILAWVSATTATSVVRPPQPRETLLVDTRVPVLVGDEWMIMSQEEHQRHLRKREESDGGEITTTITVETSTATASPTTTTYVSSPLPSPFDTAIASNFSSSDGDGCADFINDLLVNPDFKSCYAFSMLIQGSNSFFQAEKSLVSITQVLDATCNGPNVTFCTKYMNDAAKNLTDSSNCATDFELENSLVVQVYAGLKAYQPMYSASCLKTADTSAYCFANAVTNRSALADVYLYYLPLNISYPNSTVPNCNECTRSTMGIFQAATADRDAYIANTYADAADTINAECGVSYVNATLPQARVSNAATSVAQAPPLLLLLSFGFMVFSHWIL</sequence>
<dbReference type="InterPro" id="IPR056146">
    <property type="entry name" value="DUF7729"/>
</dbReference>
<feature type="chain" id="PRO_5040223417" description="DUF7729 domain-containing protein" evidence="1">
    <location>
        <begin position="16"/>
        <end position="334"/>
    </location>
</feature>
<proteinExistence type="predicted"/>
<dbReference type="OrthoDB" id="2564812at2759"/>
<protein>
    <recommendedName>
        <fullName evidence="2">DUF7729 domain-containing protein</fullName>
    </recommendedName>
</protein>
<keyword evidence="1" id="KW-0732">Signal</keyword>
<dbReference type="Pfam" id="PF24855">
    <property type="entry name" value="DUF7729"/>
    <property type="match status" value="1"/>
</dbReference>
<evidence type="ECO:0000313" key="3">
    <source>
        <dbReference type="EMBL" id="KAI1867035.1"/>
    </source>
</evidence>
<dbReference type="Proteomes" id="UP000829685">
    <property type="component" value="Unassembled WGS sequence"/>
</dbReference>
<keyword evidence="4" id="KW-1185">Reference proteome</keyword>
<evidence type="ECO:0000313" key="4">
    <source>
        <dbReference type="Proteomes" id="UP000829685"/>
    </source>
</evidence>
<reference evidence="3" key="1">
    <citation type="submission" date="2021-03" db="EMBL/GenBank/DDBJ databases">
        <title>Revisited historic fungal species revealed as producer of novel bioactive compounds through whole genome sequencing and comparative genomics.</title>
        <authorList>
            <person name="Vignolle G.A."/>
            <person name="Hochenegger N."/>
            <person name="Mach R.L."/>
            <person name="Mach-Aigner A.R."/>
            <person name="Javad Rahimi M."/>
            <person name="Salim K.A."/>
            <person name="Chan C.M."/>
            <person name="Lim L.B.L."/>
            <person name="Cai F."/>
            <person name="Druzhinina I.S."/>
            <person name="U'Ren J.M."/>
            <person name="Derntl C."/>
        </authorList>
    </citation>
    <scope>NUCLEOTIDE SEQUENCE</scope>
    <source>
        <strain evidence="3">TUCIM 5799</strain>
    </source>
</reference>